<reference evidence="1" key="1">
    <citation type="submission" date="2022-08" db="EMBL/GenBank/DDBJ databases">
        <title>Genomic Encyclopedia of Type Strains, Phase V (KMG-V): Genome sequencing to study the core and pangenomes of soil and plant-associated prokaryotes.</title>
        <authorList>
            <person name="Whitman W."/>
        </authorList>
    </citation>
    <scope>NUCLEOTIDE SEQUENCE</scope>
    <source>
        <strain evidence="1">SP3012</strain>
    </source>
</reference>
<dbReference type="InterPro" id="IPR027417">
    <property type="entry name" value="P-loop_NTPase"/>
</dbReference>
<protein>
    <recommendedName>
        <fullName evidence="3">Sulfotransferase</fullName>
    </recommendedName>
</protein>
<evidence type="ECO:0008006" key="3">
    <source>
        <dbReference type="Google" id="ProtNLM"/>
    </source>
</evidence>
<dbReference type="RefSeq" id="WP_259065215.1">
    <property type="nucleotide sequence ID" value="NZ_JANTZC010000011.1"/>
</dbReference>
<dbReference type="Proteomes" id="UP001155040">
    <property type="component" value="Unassembled WGS sequence"/>
</dbReference>
<dbReference type="SUPFAM" id="SSF52540">
    <property type="entry name" value="P-loop containing nucleoside triphosphate hydrolases"/>
    <property type="match status" value="1"/>
</dbReference>
<gene>
    <name evidence="1" type="ORF">GGQ01_001967</name>
</gene>
<accession>A0A9X2ZYZ9</accession>
<dbReference type="Gene3D" id="3.40.50.300">
    <property type="entry name" value="P-loop containing nucleotide triphosphate hydrolases"/>
    <property type="match status" value="1"/>
</dbReference>
<dbReference type="EMBL" id="JANUBF010000011">
    <property type="protein sequence ID" value="MCS4036897.1"/>
    <property type="molecule type" value="Genomic_DNA"/>
</dbReference>
<comment type="caution">
    <text evidence="1">The sequence shown here is derived from an EMBL/GenBank/DDBJ whole genome shotgun (WGS) entry which is preliminary data.</text>
</comment>
<dbReference type="Pfam" id="PF13469">
    <property type="entry name" value="Sulfotransfer_3"/>
    <property type="match status" value="1"/>
</dbReference>
<proteinExistence type="predicted"/>
<sequence length="266" mass="29673">MWPLFVRAYRTFSPSLDLESLDPVLVLGNQKTGSTAIAQLLAALGNLHIHPNIHALQAADTHLPNDPEAVASFIQRSRYYFRADVVKENELTPATGALLTVLPNARPMYVVRHPVQNIRSILDRVQLPGDPQRFDALSLPDSGWSPILTSRPLGIEAGDHITALARRWSHMTALYLRHRTQLHLVRYEDFVAGKLETIQRLASRLGIETRKDIRPLLDVSFQPSGAHRSTPPEDFFSSEALAIIHRECAEGMAQLDYDPIPADSSP</sequence>
<dbReference type="AlphaFoldDB" id="A0A9X2ZYZ9"/>
<evidence type="ECO:0000313" key="2">
    <source>
        <dbReference type="Proteomes" id="UP001155040"/>
    </source>
</evidence>
<organism evidence="1 2">
    <name type="scientific">Salinibacter ruber</name>
    <dbReference type="NCBI Taxonomy" id="146919"/>
    <lineage>
        <taxon>Bacteria</taxon>
        <taxon>Pseudomonadati</taxon>
        <taxon>Rhodothermota</taxon>
        <taxon>Rhodothermia</taxon>
        <taxon>Rhodothermales</taxon>
        <taxon>Salinibacteraceae</taxon>
        <taxon>Salinibacter</taxon>
    </lineage>
</organism>
<evidence type="ECO:0000313" key="1">
    <source>
        <dbReference type="EMBL" id="MCS4036897.1"/>
    </source>
</evidence>
<name>A0A9X2ZYZ9_9BACT</name>